<feature type="binding site" evidence="12">
    <location>
        <position position="48"/>
    </location>
    <ligand>
        <name>[4Fe-4S] cluster</name>
        <dbReference type="ChEBI" id="CHEBI:49883"/>
        <label>1</label>
        <note>4Fe-4S-S-AdoMet</note>
    </ligand>
</feature>
<dbReference type="InterPro" id="IPR050105">
    <property type="entry name" value="MoCo_biosynth_MoaA/MoaC"/>
</dbReference>
<dbReference type="InterPro" id="IPR040064">
    <property type="entry name" value="MoaA-like"/>
</dbReference>
<feature type="binding site" evidence="12">
    <location>
        <position position="307"/>
    </location>
    <ligand>
        <name>[4Fe-4S] cluster</name>
        <dbReference type="ChEBI" id="CHEBI:49883"/>
        <label>2</label>
        <note>4Fe-4S-substrate</note>
    </ligand>
</feature>
<evidence type="ECO:0000256" key="5">
    <source>
        <dbReference type="ARBA" id="ARBA00022741"/>
    </source>
</evidence>
<dbReference type="GO" id="GO:0061798">
    <property type="term" value="F:GTP 3',8'-cyclase activity"/>
    <property type="evidence" value="ECO:0007669"/>
    <property type="project" value="UniProtKB-EC"/>
</dbReference>
<evidence type="ECO:0000256" key="6">
    <source>
        <dbReference type="ARBA" id="ARBA00023004"/>
    </source>
</evidence>
<feature type="binding site" evidence="12">
    <location>
        <position position="226"/>
    </location>
    <ligand>
        <name>S-adenosyl-L-methionine</name>
        <dbReference type="ChEBI" id="CHEBI:59789"/>
    </ligand>
</feature>
<feature type="binding site" evidence="12">
    <location>
        <position position="290"/>
    </location>
    <ligand>
        <name>[4Fe-4S] cluster</name>
        <dbReference type="ChEBI" id="CHEBI:49883"/>
        <label>2</label>
        <note>4Fe-4S-substrate</note>
    </ligand>
</feature>
<dbReference type="EC" id="4.1.99.22" evidence="1 12"/>
<comment type="caution">
    <text evidence="14">The sequence shown here is derived from an EMBL/GenBank/DDBJ whole genome shotgun (WGS) entry which is preliminary data.</text>
</comment>
<evidence type="ECO:0000259" key="13">
    <source>
        <dbReference type="PROSITE" id="PS51918"/>
    </source>
</evidence>
<feature type="binding site" evidence="12">
    <location>
        <position position="41"/>
    </location>
    <ligand>
        <name>GTP</name>
        <dbReference type="ChEBI" id="CHEBI:37565"/>
    </ligand>
</feature>
<reference evidence="15" key="1">
    <citation type="journal article" date="2019" name="Int. J. Syst. Evol. Microbiol.">
        <title>The Global Catalogue of Microorganisms (GCM) 10K type strain sequencing project: providing services to taxonomists for standard genome sequencing and annotation.</title>
        <authorList>
            <consortium name="The Broad Institute Genomics Platform"/>
            <consortium name="The Broad Institute Genome Sequencing Center for Infectious Disease"/>
            <person name="Wu L."/>
            <person name="Ma J."/>
        </authorList>
    </citation>
    <scope>NUCLEOTIDE SEQUENCE [LARGE SCALE GENOMIC DNA]</scope>
    <source>
        <strain evidence="15">CGMCC 4.5798</strain>
    </source>
</reference>
<dbReference type="InterPro" id="IPR013785">
    <property type="entry name" value="Aldolase_TIM"/>
</dbReference>
<evidence type="ECO:0000256" key="1">
    <source>
        <dbReference type="ARBA" id="ARBA00012167"/>
    </source>
</evidence>
<dbReference type="Pfam" id="PF04055">
    <property type="entry name" value="Radical_SAM"/>
    <property type="match status" value="1"/>
</dbReference>
<feature type="domain" description="Radical SAM core" evidence="13">
    <location>
        <begin position="32"/>
        <end position="265"/>
    </location>
</feature>
<dbReference type="SFLD" id="SFLDG01067">
    <property type="entry name" value="SPASM/twitch_domain_containing"/>
    <property type="match status" value="1"/>
</dbReference>
<feature type="binding site" evidence="12">
    <location>
        <position position="130"/>
    </location>
    <ligand>
        <name>GTP</name>
        <dbReference type="ChEBI" id="CHEBI:37565"/>
    </ligand>
</feature>
<dbReference type="HAMAP" id="MF_01225_B">
    <property type="entry name" value="MoaA_B"/>
    <property type="match status" value="1"/>
</dbReference>
<feature type="binding site" evidence="12">
    <location>
        <position position="54"/>
    </location>
    <ligand>
        <name>S-adenosyl-L-methionine</name>
        <dbReference type="ChEBI" id="CHEBI:59789"/>
    </ligand>
</feature>
<proteinExistence type="inferred from homology"/>
<dbReference type="InterPro" id="IPR058240">
    <property type="entry name" value="rSAM_sf"/>
</dbReference>
<comment type="function">
    <text evidence="12">Catalyzes the cyclization of GTP to (8S)-3',8-cyclo-7,8-dihydroguanosine 5'-triphosphate.</text>
</comment>
<dbReference type="PROSITE" id="PS01305">
    <property type="entry name" value="MOAA_NIFB_PQQE"/>
    <property type="match status" value="1"/>
</dbReference>
<comment type="cofactor">
    <cofactor evidence="12">
        <name>[4Fe-4S] cluster</name>
        <dbReference type="ChEBI" id="CHEBI:49883"/>
    </cofactor>
    <text evidence="12">Binds 2 [4Fe-4S] clusters. Binds 1 [4Fe-4S] cluster coordinated with 3 cysteines and an exchangeable S-adenosyl-L-methionine and 1 [4Fe-4S] cluster coordinated with 3 cysteines and the GTP-derived substrate.</text>
</comment>
<feature type="binding site" evidence="12">
    <location>
        <position position="55"/>
    </location>
    <ligand>
        <name>[4Fe-4S] cluster</name>
        <dbReference type="ChEBI" id="CHEBI:49883"/>
        <label>1</label>
        <note>4Fe-4S-S-AdoMet</note>
    </ligand>
</feature>
<comment type="catalytic activity">
    <reaction evidence="11 12">
        <text>GTP + AH2 + S-adenosyl-L-methionine = (8S)-3',8-cyclo-7,8-dihydroguanosine 5'-triphosphate + 5'-deoxyadenosine + L-methionine + A + H(+)</text>
        <dbReference type="Rhea" id="RHEA:49576"/>
        <dbReference type="ChEBI" id="CHEBI:13193"/>
        <dbReference type="ChEBI" id="CHEBI:15378"/>
        <dbReference type="ChEBI" id="CHEBI:17319"/>
        <dbReference type="ChEBI" id="CHEBI:17499"/>
        <dbReference type="ChEBI" id="CHEBI:37565"/>
        <dbReference type="ChEBI" id="CHEBI:57844"/>
        <dbReference type="ChEBI" id="CHEBI:59789"/>
        <dbReference type="ChEBI" id="CHEBI:131766"/>
        <dbReference type="EC" id="4.1.99.22"/>
    </reaction>
</comment>
<dbReference type="EMBL" id="JBHSMZ010000004">
    <property type="protein sequence ID" value="MFC5547896.1"/>
    <property type="molecule type" value="Genomic_DNA"/>
</dbReference>
<dbReference type="CDD" id="cd21117">
    <property type="entry name" value="Twitch_MoaA"/>
    <property type="match status" value="1"/>
</dbReference>
<dbReference type="PANTHER" id="PTHR22960:SF0">
    <property type="entry name" value="MOLYBDENUM COFACTOR BIOSYNTHESIS PROTEIN 1"/>
    <property type="match status" value="1"/>
</dbReference>
<keyword evidence="10 12" id="KW-0456">Lyase</keyword>
<keyword evidence="15" id="KW-1185">Reference proteome</keyword>
<feature type="binding site" evidence="12">
    <location>
        <position position="154"/>
    </location>
    <ligand>
        <name>S-adenosyl-L-methionine</name>
        <dbReference type="ChEBI" id="CHEBI:59789"/>
    </ligand>
</feature>
<keyword evidence="2 12" id="KW-0004">4Fe-4S</keyword>
<comment type="subunit">
    <text evidence="12">Monomer and homodimer.</text>
</comment>
<keyword evidence="8 12" id="KW-0342">GTP-binding</keyword>
<dbReference type="Proteomes" id="UP001596086">
    <property type="component" value="Unassembled WGS sequence"/>
</dbReference>
<name>A0ABW0RV39_9BURK</name>
<evidence type="ECO:0000256" key="8">
    <source>
        <dbReference type="ARBA" id="ARBA00023134"/>
    </source>
</evidence>
<dbReference type="InterPro" id="IPR010505">
    <property type="entry name" value="MoaA_twitch"/>
</dbReference>
<evidence type="ECO:0000256" key="9">
    <source>
        <dbReference type="ARBA" id="ARBA00023150"/>
    </source>
</evidence>
<feature type="binding site" evidence="12">
    <location>
        <position position="99"/>
    </location>
    <ligand>
        <name>S-adenosyl-L-methionine</name>
        <dbReference type="ChEBI" id="CHEBI:59789"/>
    </ligand>
</feature>
<feature type="binding site" evidence="12">
    <location>
        <position position="192"/>
    </location>
    <ligand>
        <name>GTP</name>
        <dbReference type="ChEBI" id="CHEBI:37565"/>
    </ligand>
</feature>
<evidence type="ECO:0000256" key="10">
    <source>
        <dbReference type="ARBA" id="ARBA00023239"/>
    </source>
</evidence>
<keyword evidence="7 12" id="KW-0411">Iron-sulfur</keyword>
<accession>A0ABW0RV39</accession>
<evidence type="ECO:0000256" key="7">
    <source>
        <dbReference type="ARBA" id="ARBA00023014"/>
    </source>
</evidence>
<keyword evidence="4 12" id="KW-0479">Metal-binding</keyword>
<comment type="pathway">
    <text evidence="12">Cofactor biosynthesis; molybdopterin biosynthesis.</text>
</comment>
<evidence type="ECO:0000256" key="3">
    <source>
        <dbReference type="ARBA" id="ARBA00022691"/>
    </source>
</evidence>
<evidence type="ECO:0000256" key="12">
    <source>
        <dbReference type="HAMAP-Rule" id="MF_01225"/>
    </source>
</evidence>
<keyword evidence="5 12" id="KW-0547">Nucleotide-binding</keyword>
<dbReference type="SFLD" id="SFLDG01386">
    <property type="entry name" value="main_SPASM_domain-containing"/>
    <property type="match status" value="1"/>
</dbReference>
<comment type="similarity">
    <text evidence="12">Belongs to the radical SAM superfamily. MoaA family.</text>
</comment>
<keyword evidence="9 12" id="KW-0501">Molybdenum cofactor biosynthesis</keyword>
<dbReference type="Pfam" id="PF06463">
    <property type="entry name" value="Mob_synth_C"/>
    <property type="match status" value="1"/>
</dbReference>
<keyword evidence="6 12" id="KW-0408">Iron</keyword>
<dbReference type="RefSeq" id="WP_379768059.1">
    <property type="nucleotide sequence ID" value="NZ_JBHSMZ010000004.1"/>
</dbReference>
<gene>
    <name evidence="12 14" type="primary">moaA</name>
    <name evidence="14" type="ORF">ACFPO9_05150</name>
</gene>
<evidence type="ECO:0000313" key="14">
    <source>
        <dbReference type="EMBL" id="MFC5547896.1"/>
    </source>
</evidence>
<dbReference type="PROSITE" id="PS51918">
    <property type="entry name" value="RADICAL_SAM"/>
    <property type="match status" value="1"/>
</dbReference>
<dbReference type="InterPro" id="IPR006638">
    <property type="entry name" value="Elp3/MiaA/NifB-like_rSAM"/>
</dbReference>
<dbReference type="SFLD" id="SFLDS00029">
    <property type="entry name" value="Radical_SAM"/>
    <property type="match status" value="1"/>
</dbReference>
<dbReference type="InterPro" id="IPR013483">
    <property type="entry name" value="MoaA"/>
</dbReference>
<dbReference type="InterPro" id="IPR000385">
    <property type="entry name" value="MoaA_NifB_PqqE_Fe-S-bd_CS"/>
</dbReference>
<evidence type="ECO:0000256" key="4">
    <source>
        <dbReference type="ARBA" id="ARBA00022723"/>
    </source>
</evidence>
<feature type="binding site" evidence="12">
    <location>
        <position position="52"/>
    </location>
    <ligand>
        <name>[4Fe-4S] cluster</name>
        <dbReference type="ChEBI" id="CHEBI:49883"/>
        <label>1</label>
        <note>4Fe-4S-S-AdoMet</note>
    </ligand>
</feature>
<evidence type="ECO:0000256" key="11">
    <source>
        <dbReference type="ARBA" id="ARBA00048697"/>
    </source>
</evidence>
<dbReference type="InterPro" id="IPR007197">
    <property type="entry name" value="rSAM"/>
</dbReference>
<dbReference type="SFLD" id="SFLDG01383">
    <property type="entry name" value="cyclic_pyranopterin_phosphate"/>
    <property type="match status" value="1"/>
</dbReference>
<evidence type="ECO:0000313" key="15">
    <source>
        <dbReference type="Proteomes" id="UP001596086"/>
    </source>
</evidence>
<evidence type="ECO:0000256" key="2">
    <source>
        <dbReference type="ARBA" id="ARBA00022485"/>
    </source>
</evidence>
<organism evidence="14 15">
    <name type="scientific">Massilia aerilata</name>
    <dbReference type="NCBI Taxonomy" id="453817"/>
    <lineage>
        <taxon>Bacteria</taxon>
        <taxon>Pseudomonadati</taxon>
        <taxon>Pseudomonadota</taxon>
        <taxon>Betaproteobacteria</taxon>
        <taxon>Burkholderiales</taxon>
        <taxon>Oxalobacteraceae</taxon>
        <taxon>Telluria group</taxon>
        <taxon>Massilia</taxon>
    </lineage>
</organism>
<dbReference type="CDD" id="cd01335">
    <property type="entry name" value="Radical_SAM"/>
    <property type="match status" value="1"/>
</dbReference>
<keyword evidence="3 12" id="KW-0949">S-adenosyl-L-methionine</keyword>
<dbReference type="SMART" id="SM00729">
    <property type="entry name" value="Elp3"/>
    <property type="match status" value="1"/>
</dbReference>
<dbReference type="PANTHER" id="PTHR22960">
    <property type="entry name" value="MOLYBDOPTERIN COFACTOR SYNTHESIS PROTEIN A"/>
    <property type="match status" value="1"/>
</dbReference>
<feature type="binding site" evidence="12">
    <location>
        <position position="293"/>
    </location>
    <ligand>
        <name>[4Fe-4S] cluster</name>
        <dbReference type="ChEBI" id="CHEBI:49883"/>
        <label>2</label>
        <note>4Fe-4S-substrate</note>
    </ligand>
</feature>
<feature type="binding site" evidence="12">
    <location>
        <position position="95"/>
    </location>
    <ligand>
        <name>GTP</name>
        <dbReference type="ChEBI" id="CHEBI:37565"/>
    </ligand>
</feature>
<dbReference type="SUPFAM" id="SSF102114">
    <property type="entry name" value="Radical SAM enzymes"/>
    <property type="match status" value="1"/>
</dbReference>
<dbReference type="NCBIfam" id="TIGR02666">
    <property type="entry name" value="moaA"/>
    <property type="match status" value="1"/>
</dbReference>
<dbReference type="Gene3D" id="3.20.20.70">
    <property type="entry name" value="Aldolase class I"/>
    <property type="match status" value="1"/>
</dbReference>
<protein>
    <recommendedName>
        <fullName evidence="1 12">GTP 3',8-cyclase</fullName>
        <ecNumber evidence="1 12">4.1.99.22</ecNumber>
    </recommendedName>
    <alternativeName>
        <fullName evidence="12">Molybdenum cofactor biosynthesis protein A</fullName>
    </alternativeName>
</protein>
<sequence length="371" mass="40725">MSEKIIMLGDARSPAMPIPADLQAPTGLLADALGRPLHDLRISVTDRCNFRCVYCMPKEVFDKNYAYLPHSSLLSFEEITRVARLFVAHGVEKIRLTGGEPLLRKDLERLVAQLRELQTPSGRPLDLTLTTNGSLLARKARSLKDAGLDRVTVSLDAIDDAIFKRMNDVDFAVSDVLNGIDAAHAVGLGPVKVNMVVKGGMNDGQILPMARHFKGSPTILRFIEYMDVGASNGWNMDEVIPSSEVVRRISAEMPLTPIGANYPGETASRWRYADGAGEVGMISSVTQAFCHDCSRIRLSTEGKLYTCLFATRGHDLRALLREGRGDLEIASSIAQLWSRRADRYSETRTINTEGLTRGGSAKKIEMSYIGG</sequence>
<feature type="binding site" evidence="12">
    <location>
        <begin position="295"/>
        <end position="297"/>
    </location>
    <ligand>
        <name>GTP</name>
        <dbReference type="ChEBI" id="CHEBI:37565"/>
    </ligand>
</feature>